<gene>
    <name evidence="2" type="ORF">QS795_003730</name>
</gene>
<accession>A0ABZ0N3E8</accession>
<dbReference type="SUPFAM" id="SSF47413">
    <property type="entry name" value="lambda repressor-like DNA-binding domains"/>
    <property type="match status" value="1"/>
</dbReference>
<organism evidence="2 3">
    <name type="scientific">Providencia zhijiangensis</name>
    <dbReference type="NCBI Taxonomy" id="3053982"/>
    <lineage>
        <taxon>Bacteria</taxon>
        <taxon>Pseudomonadati</taxon>
        <taxon>Pseudomonadota</taxon>
        <taxon>Gammaproteobacteria</taxon>
        <taxon>Enterobacterales</taxon>
        <taxon>Morganellaceae</taxon>
        <taxon>Providencia</taxon>
    </lineage>
</organism>
<name>A0ABZ0N3E8_9GAMM</name>
<proteinExistence type="predicted"/>
<reference evidence="2 3" key="1">
    <citation type="submission" date="2023-09" db="EMBL/GenBank/DDBJ databases">
        <title>Genomic Revisitation and Reclassification of the Genus Providencia.</title>
        <authorList>
            <person name="Dong X."/>
        </authorList>
    </citation>
    <scope>NUCLEOTIDE SEQUENCE [LARGE SCALE GENOMIC DNA]</scope>
    <source>
        <strain evidence="2 3">D4759</strain>
    </source>
</reference>
<dbReference type="InterPro" id="IPR001387">
    <property type="entry name" value="Cro/C1-type_HTH"/>
</dbReference>
<sequence>MKSEDEDSKPENHVYSVIIGRELKRIRKKKGFSGSKVANQLGISQQHYSRYECGKCRISVDTLLSVLFILDFDFGDFFSELRFQLNNDYHGEIPNVKLSDTHKDIESYFDKTS</sequence>
<dbReference type="PROSITE" id="PS50943">
    <property type="entry name" value="HTH_CROC1"/>
    <property type="match status" value="1"/>
</dbReference>
<evidence type="ECO:0000313" key="3">
    <source>
        <dbReference type="Proteomes" id="UP001302443"/>
    </source>
</evidence>
<evidence type="ECO:0000259" key="1">
    <source>
        <dbReference type="PROSITE" id="PS50943"/>
    </source>
</evidence>
<feature type="domain" description="HTH cro/C1-type" evidence="1">
    <location>
        <begin position="23"/>
        <end position="77"/>
    </location>
</feature>
<dbReference type="SMART" id="SM00530">
    <property type="entry name" value="HTH_XRE"/>
    <property type="match status" value="1"/>
</dbReference>
<evidence type="ECO:0000313" key="2">
    <source>
        <dbReference type="EMBL" id="WPA92905.1"/>
    </source>
</evidence>
<dbReference type="Gene3D" id="1.10.260.40">
    <property type="entry name" value="lambda repressor-like DNA-binding domains"/>
    <property type="match status" value="1"/>
</dbReference>
<dbReference type="Pfam" id="PF13560">
    <property type="entry name" value="HTH_31"/>
    <property type="match status" value="1"/>
</dbReference>
<keyword evidence="3" id="KW-1185">Reference proteome</keyword>
<dbReference type="Proteomes" id="UP001302443">
    <property type="component" value="Chromosome"/>
</dbReference>
<dbReference type="EMBL" id="CP135990">
    <property type="protein sequence ID" value="WPA92905.1"/>
    <property type="molecule type" value="Genomic_DNA"/>
</dbReference>
<dbReference type="InterPro" id="IPR010982">
    <property type="entry name" value="Lambda_DNA-bd_dom_sf"/>
</dbReference>
<dbReference type="RefSeq" id="WP_154604502.1">
    <property type="nucleotide sequence ID" value="NZ_CP135990.1"/>
</dbReference>
<protein>
    <submittedName>
        <fullName evidence="2">Helix-turn-helix transcriptional regulator</fullName>
    </submittedName>
</protein>
<dbReference type="CDD" id="cd00093">
    <property type="entry name" value="HTH_XRE"/>
    <property type="match status" value="1"/>
</dbReference>